<evidence type="ECO:0000313" key="2">
    <source>
        <dbReference type="Proteomes" id="UP000887540"/>
    </source>
</evidence>
<keyword evidence="2" id="KW-1185">Reference proteome</keyword>
<dbReference type="WBParaSite" id="ACRNAN_scaffold2826.g20472.t1">
    <property type="protein sequence ID" value="ACRNAN_scaffold2826.g20472.t1"/>
    <property type="gene ID" value="ACRNAN_scaffold2826.g20472"/>
</dbReference>
<dbReference type="InterPro" id="IPR001902">
    <property type="entry name" value="SLC26A/SulP_fam"/>
</dbReference>
<dbReference type="PROSITE" id="PS50801">
    <property type="entry name" value="STAS"/>
    <property type="match status" value="1"/>
</dbReference>
<organism evidence="2 3">
    <name type="scientific">Acrobeloides nanus</name>
    <dbReference type="NCBI Taxonomy" id="290746"/>
    <lineage>
        <taxon>Eukaryota</taxon>
        <taxon>Metazoa</taxon>
        <taxon>Ecdysozoa</taxon>
        <taxon>Nematoda</taxon>
        <taxon>Chromadorea</taxon>
        <taxon>Rhabditida</taxon>
        <taxon>Tylenchina</taxon>
        <taxon>Cephalobomorpha</taxon>
        <taxon>Cephaloboidea</taxon>
        <taxon>Cephalobidae</taxon>
        <taxon>Acrobeloides</taxon>
    </lineage>
</organism>
<accession>A0A914DLG6</accession>
<dbReference type="GO" id="GO:0016020">
    <property type="term" value="C:membrane"/>
    <property type="evidence" value="ECO:0007669"/>
    <property type="project" value="InterPro"/>
</dbReference>
<name>A0A914DLG6_9BILA</name>
<evidence type="ECO:0000313" key="3">
    <source>
        <dbReference type="WBParaSite" id="ACRNAN_scaffold2826.g20472.t1"/>
    </source>
</evidence>
<dbReference type="Gene3D" id="3.30.750.24">
    <property type="entry name" value="STAS domain"/>
    <property type="match status" value="1"/>
</dbReference>
<dbReference type="Pfam" id="PF01740">
    <property type="entry name" value="STAS"/>
    <property type="match status" value="1"/>
</dbReference>
<dbReference type="InterPro" id="IPR036513">
    <property type="entry name" value="STAS_dom_sf"/>
</dbReference>
<dbReference type="SUPFAM" id="SSF52091">
    <property type="entry name" value="SpoIIaa-like"/>
    <property type="match status" value="1"/>
</dbReference>
<dbReference type="PANTHER" id="PTHR11814">
    <property type="entry name" value="SULFATE TRANSPORTER"/>
    <property type="match status" value="1"/>
</dbReference>
<evidence type="ECO:0000259" key="1">
    <source>
        <dbReference type="PROSITE" id="PS50801"/>
    </source>
</evidence>
<protein>
    <submittedName>
        <fullName evidence="3">STAS domain-containing protein</fullName>
    </submittedName>
</protein>
<proteinExistence type="predicted"/>
<dbReference type="InterPro" id="IPR002645">
    <property type="entry name" value="STAS_dom"/>
</dbReference>
<feature type="domain" description="STAS" evidence="1">
    <location>
        <begin position="39"/>
        <end position="149"/>
    </location>
</feature>
<sequence>MFTVVLREQWPKLSVLGSSNSRDVFKSIDAYQGLGNILDNITIINFESPLHFANSNRFSQRMENIILEKAEKKSIKPIIILDCSAISYIDMMGLEALRTAHKDAKNEGIDLIFADFSESVLEMLRKTKFLDDISRNSVFPNLNMASKFAIDISNGSLKL</sequence>
<dbReference type="CDD" id="cd07042">
    <property type="entry name" value="STAS_SulP_like_sulfate_transporter"/>
    <property type="match status" value="1"/>
</dbReference>
<reference evidence="3" key="1">
    <citation type="submission" date="2022-11" db="UniProtKB">
        <authorList>
            <consortium name="WormBaseParasite"/>
        </authorList>
    </citation>
    <scope>IDENTIFICATION</scope>
</reference>
<dbReference type="GO" id="GO:0055085">
    <property type="term" value="P:transmembrane transport"/>
    <property type="evidence" value="ECO:0007669"/>
    <property type="project" value="InterPro"/>
</dbReference>
<dbReference type="Proteomes" id="UP000887540">
    <property type="component" value="Unplaced"/>
</dbReference>
<dbReference type="AlphaFoldDB" id="A0A914DLG6"/>